<evidence type="ECO:0000313" key="2">
    <source>
        <dbReference type="RefSeq" id="XP_051859581.1"/>
    </source>
</evidence>
<accession>A0A9C6T179</accession>
<gene>
    <name evidence="2" type="primary">LOC127565424</name>
</gene>
<dbReference type="Proteomes" id="UP000515160">
    <property type="component" value="Chromosome 3"/>
</dbReference>
<organism evidence="1 2">
    <name type="scientific">Drosophila albomicans</name>
    <name type="common">Fruit fly</name>
    <dbReference type="NCBI Taxonomy" id="7291"/>
    <lineage>
        <taxon>Eukaryota</taxon>
        <taxon>Metazoa</taxon>
        <taxon>Ecdysozoa</taxon>
        <taxon>Arthropoda</taxon>
        <taxon>Hexapoda</taxon>
        <taxon>Insecta</taxon>
        <taxon>Pterygota</taxon>
        <taxon>Neoptera</taxon>
        <taxon>Endopterygota</taxon>
        <taxon>Diptera</taxon>
        <taxon>Brachycera</taxon>
        <taxon>Muscomorpha</taxon>
        <taxon>Ephydroidea</taxon>
        <taxon>Drosophilidae</taxon>
        <taxon>Drosophila</taxon>
    </lineage>
</organism>
<proteinExistence type="predicted"/>
<keyword evidence="1" id="KW-1185">Reference proteome</keyword>
<dbReference type="PANTHER" id="PTHR47890">
    <property type="entry name" value="LD24308P"/>
    <property type="match status" value="1"/>
</dbReference>
<dbReference type="Pfam" id="PF16061">
    <property type="entry name" value="DUF4803"/>
    <property type="match status" value="2"/>
</dbReference>
<sequence length="358" mass="41583">MYKNDFYKELHGIVCDYDYILVKCVRTQLNRWTKIYELPLNAMCKVRQSPQQLFYSFYKDIALAELKAYILIEYGLMIHRVTRNLHFYKRRMNLLRNYDELTERALKTLSDVVEKADRVLFRCDPPLQKGNITSNVDEIRFFNLRETLSDVKANKVVTGVRFVKSNRVFHLQIQQGQLLPRGFINASTVEWKPVSSYEIDDLNIQERVDYHALSKRSHALDLDEVMKTDDKTFIVTGVRFRVVDGHLNLQVHLSKFDFLKGELVNSIWHSKENAHNRQQIVLTPPVNSSQPLSKDNQYLEFTLEDNPQKTVPIIDVQEVASDPSVPLAGIGIYYRASGFVAPKIISYDILSYLSVIAN</sequence>
<dbReference type="RefSeq" id="XP_051859581.1">
    <property type="nucleotide sequence ID" value="XM_052003621.1"/>
</dbReference>
<name>A0A9C6T179_DROAB</name>
<dbReference type="OrthoDB" id="6366357at2759"/>
<dbReference type="GeneID" id="127565424"/>
<reference evidence="2" key="1">
    <citation type="submission" date="2025-08" db="UniProtKB">
        <authorList>
            <consortium name="RefSeq"/>
        </authorList>
    </citation>
    <scope>IDENTIFICATION</scope>
    <source>
        <strain evidence="2">15112-1751.03</strain>
        <tissue evidence="2">Whole Adult</tissue>
    </source>
</reference>
<protein>
    <submittedName>
        <fullName evidence="2">Uncharacterized protein LOC127565424</fullName>
    </submittedName>
</protein>
<dbReference type="AlphaFoldDB" id="A0A9C6T179"/>
<dbReference type="PANTHER" id="PTHR47890:SF1">
    <property type="entry name" value="LD24308P"/>
    <property type="match status" value="1"/>
</dbReference>
<evidence type="ECO:0000313" key="1">
    <source>
        <dbReference type="Proteomes" id="UP000515160"/>
    </source>
</evidence>
<dbReference type="InterPro" id="IPR032062">
    <property type="entry name" value="DUF4803"/>
</dbReference>